<keyword evidence="7 11" id="KW-0067">ATP-binding</keyword>
<gene>
    <name evidence="11" type="primary">aroK</name>
    <name evidence="12" type="ORF">EC847_11133</name>
</gene>
<dbReference type="PROSITE" id="PS01128">
    <property type="entry name" value="SHIKIMATE_KINASE"/>
    <property type="match status" value="1"/>
</dbReference>
<dbReference type="GO" id="GO:0009073">
    <property type="term" value="P:aromatic amino acid family biosynthetic process"/>
    <property type="evidence" value="ECO:0007669"/>
    <property type="project" value="UniProtKB-KW"/>
</dbReference>
<dbReference type="EC" id="2.7.1.71" evidence="11"/>
<evidence type="ECO:0000256" key="6">
    <source>
        <dbReference type="ARBA" id="ARBA00022777"/>
    </source>
</evidence>
<accession>A0A4R6EDW7</accession>
<feature type="binding site" evidence="11">
    <location>
        <position position="80"/>
    </location>
    <ligand>
        <name>substrate</name>
    </ligand>
</feature>
<reference evidence="12 13" key="1">
    <citation type="submission" date="2019-03" db="EMBL/GenBank/DDBJ databases">
        <title>Genomic analyses of the natural microbiome of Caenorhabditis elegans.</title>
        <authorList>
            <person name="Samuel B."/>
        </authorList>
    </citation>
    <scope>NUCLEOTIDE SEQUENCE [LARGE SCALE GENOMIC DNA]</scope>
    <source>
        <strain evidence="12 13">BIGb0156</strain>
    </source>
</reference>
<protein>
    <recommendedName>
        <fullName evidence="11">Shikimate kinase 1</fullName>
        <shortName evidence="11">SK 1</shortName>
        <ecNumber evidence="11">2.7.1.71</ecNumber>
    </recommendedName>
</protein>
<dbReference type="InterPro" id="IPR027417">
    <property type="entry name" value="P-loop_NTPase"/>
</dbReference>
<feature type="binding site" evidence="11">
    <location>
        <position position="121"/>
    </location>
    <ligand>
        <name>ATP</name>
        <dbReference type="ChEBI" id="CHEBI:30616"/>
    </ligand>
</feature>
<comment type="similarity">
    <text evidence="11">Belongs to the shikimate kinase family.</text>
</comment>
<keyword evidence="8 11" id="KW-0460">Magnesium</keyword>
<dbReference type="UniPathway" id="UPA00053">
    <property type="reaction ID" value="UER00088"/>
</dbReference>
<organism evidence="12 13">
    <name type="scientific">Scandinavium goeteborgense</name>
    <dbReference type="NCBI Taxonomy" id="1851514"/>
    <lineage>
        <taxon>Bacteria</taxon>
        <taxon>Pseudomonadati</taxon>
        <taxon>Pseudomonadota</taxon>
        <taxon>Gammaproteobacteria</taxon>
        <taxon>Enterobacterales</taxon>
        <taxon>Enterobacteriaceae</taxon>
        <taxon>Scandinavium</taxon>
    </lineage>
</organism>
<feature type="binding site" evidence="11">
    <location>
        <position position="17"/>
    </location>
    <ligand>
        <name>Mg(2+)</name>
        <dbReference type="ChEBI" id="CHEBI:18420"/>
    </ligand>
</feature>
<dbReference type="CDD" id="cd00464">
    <property type="entry name" value="SK"/>
    <property type="match status" value="1"/>
</dbReference>
<evidence type="ECO:0000256" key="4">
    <source>
        <dbReference type="ARBA" id="ARBA00022679"/>
    </source>
</evidence>
<keyword evidence="2 11" id="KW-0963">Cytoplasm</keyword>
<dbReference type="GO" id="GO:0008652">
    <property type="term" value="P:amino acid biosynthetic process"/>
    <property type="evidence" value="ECO:0007669"/>
    <property type="project" value="UniProtKB-KW"/>
</dbReference>
<dbReference type="EMBL" id="SNVX01000011">
    <property type="protein sequence ID" value="TDN56401.1"/>
    <property type="molecule type" value="Genomic_DNA"/>
</dbReference>
<keyword evidence="6 11" id="KW-0418">Kinase</keyword>
<feature type="binding site" evidence="11">
    <location>
        <begin position="13"/>
        <end position="18"/>
    </location>
    <ligand>
        <name>ATP</name>
        <dbReference type="ChEBI" id="CHEBI:30616"/>
    </ligand>
</feature>
<dbReference type="SUPFAM" id="SSF52540">
    <property type="entry name" value="P-loop containing nucleoside triphosphate hydrolases"/>
    <property type="match status" value="1"/>
</dbReference>
<comment type="function">
    <text evidence="11">Catalyzes the specific phosphorylation of the 3-hydroxyl group of shikimic acid using ATP as a cosubstrate.</text>
</comment>
<keyword evidence="13" id="KW-1185">Reference proteome</keyword>
<evidence type="ECO:0000256" key="5">
    <source>
        <dbReference type="ARBA" id="ARBA00022741"/>
    </source>
</evidence>
<dbReference type="InterPro" id="IPR000623">
    <property type="entry name" value="Shikimate_kinase/TSH1"/>
</dbReference>
<dbReference type="GO" id="GO:0009423">
    <property type="term" value="P:chorismate biosynthetic process"/>
    <property type="evidence" value="ECO:0007669"/>
    <property type="project" value="UniProtKB-UniRule"/>
</dbReference>
<comment type="subunit">
    <text evidence="11">Monomer.</text>
</comment>
<dbReference type="Pfam" id="PF01202">
    <property type="entry name" value="SKI"/>
    <property type="match status" value="1"/>
</dbReference>
<comment type="cofactor">
    <cofactor evidence="11">
        <name>Mg(2+)</name>
        <dbReference type="ChEBI" id="CHEBI:18420"/>
    </cofactor>
    <text evidence="11">Binds 1 Mg(2+) ion per subunit.</text>
</comment>
<evidence type="ECO:0000313" key="13">
    <source>
        <dbReference type="Proteomes" id="UP000295530"/>
    </source>
</evidence>
<evidence type="ECO:0000256" key="3">
    <source>
        <dbReference type="ARBA" id="ARBA00022605"/>
    </source>
</evidence>
<dbReference type="InterPro" id="IPR023000">
    <property type="entry name" value="Shikimate_kinase_CS"/>
</dbReference>
<keyword evidence="11" id="KW-0479">Metal-binding</keyword>
<evidence type="ECO:0000256" key="11">
    <source>
        <dbReference type="HAMAP-Rule" id="MF_00109"/>
    </source>
</evidence>
<keyword evidence="4 11" id="KW-0808">Transferase</keyword>
<evidence type="ECO:0000256" key="10">
    <source>
        <dbReference type="ARBA" id="ARBA00048567"/>
    </source>
</evidence>
<dbReference type="Gene3D" id="3.40.50.300">
    <property type="entry name" value="P-loop containing nucleotide triphosphate hydrolases"/>
    <property type="match status" value="1"/>
</dbReference>
<comment type="subcellular location">
    <subcellularLocation>
        <location evidence="11">Cytoplasm</location>
    </subcellularLocation>
</comment>
<evidence type="ECO:0000256" key="1">
    <source>
        <dbReference type="ARBA" id="ARBA00004842"/>
    </source>
</evidence>
<evidence type="ECO:0000256" key="9">
    <source>
        <dbReference type="ARBA" id="ARBA00023141"/>
    </source>
</evidence>
<name>A0A4R6EDW7_SCAGO</name>
<keyword evidence="9 11" id="KW-0057">Aromatic amino acid biosynthesis</keyword>
<dbReference type="PRINTS" id="PR01100">
    <property type="entry name" value="SHIKIMTKNASE"/>
</dbReference>
<keyword evidence="3 11" id="KW-0028">Amino-acid biosynthesis</keyword>
<dbReference type="InterPro" id="IPR031322">
    <property type="entry name" value="Shikimate/glucono_kinase"/>
</dbReference>
<dbReference type="GO" id="GO:0000287">
    <property type="term" value="F:magnesium ion binding"/>
    <property type="evidence" value="ECO:0007669"/>
    <property type="project" value="UniProtKB-UniRule"/>
</dbReference>
<sequence length="185" mass="19801">MITQPIFLIGARGCGKTTVGQKLAEACHFDFIDTDVTLQERAQQSIADIVAKEGWPAFRALETQTLQSVTAPQSVIATGGGVILAPVNREFLRENGIVIYLKAPVAVLAGRLEAFPEESQRPTLTGKPISEEVREILAQRDALYRETAHFTVDAACEPDDVVAQILAAIASVQPTTVAVNSATAD</sequence>
<evidence type="ECO:0000256" key="8">
    <source>
        <dbReference type="ARBA" id="ARBA00022842"/>
    </source>
</evidence>
<feature type="binding site" evidence="11">
    <location>
        <position position="59"/>
    </location>
    <ligand>
        <name>substrate</name>
    </ligand>
</feature>
<dbReference type="GO" id="GO:0004765">
    <property type="term" value="F:shikimate kinase activity"/>
    <property type="evidence" value="ECO:0007669"/>
    <property type="project" value="UniProtKB-UniRule"/>
</dbReference>
<dbReference type="AlphaFoldDB" id="A0A4R6EDW7"/>
<proteinExistence type="inferred from homology"/>
<comment type="caution">
    <text evidence="12">The sequence shown here is derived from an EMBL/GenBank/DDBJ whole genome shotgun (WGS) entry which is preliminary data.</text>
</comment>
<evidence type="ECO:0000256" key="2">
    <source>
        <dbReference type="ARBA" id="ARBA00022490"/>
    </source>
</evidence>
<dbReference type="GO" id="GO:0005829">
    <property type="term" value="C:cytosol"/>
    <property type="evidence" value="ECO:0007669"/>
    <property type="project" value="TreeGrafter"/>
</dbReference>
<dbReference type="Proteomes" id="UP000295530">
    <property type="component" value="Unassembled WGS sequence"/>
</dbReference>
<evidence type="ECO:0000313" key="12">
    <source>
        <dbReference type="EMBL" id="TDN56401.1"/>
    </source>
</evidence>
<feature type="binding site" evidence="11">
    <location>
        <position position="35"/>
    </location>
    <ligand>
        <name>substrate</name>
    </ligand>
</feature>
<comment type="catalytic activity">
    <reaction evidence="10 11">
        <text>shikimate + ATP = 3-phosphoshikimate + ADP + H(+)</text>
        <dbReference type="Rhea" id="RHEA:13121"/>
        <dbReference type="ChEBI" id="CHEBI:15378"/>
        <dbReference type="ChEBI" id="CHEBI:30616"/>
        <dbReference type="ChEBI" id="CHEBI:36208"/>
        <dbReference type="ChEBI" id="CHEBI:145989"/>
        <dbReference type="ChEBI" id="CHEBI:456216"/>
        <dbReference type="EC" id="2.7.1.71"/>
    </reaction>
</comment>
<dbReference type="PANTHER" id="PTHR21087">
    <property type="entry name" value="SHIKIMATE KINASE"/>
    <property type="match status" value="1"/>
</dbReference>
<feature type="binding site" evidence="11">
    <location>
        <position position="140"/>
    </location>
    <ligand>
        <name>substrate</name>
    </ligand>
</feature>
<evidence type="ECO:0000256" key="7">
    <source>
        <dbReference type="ARBA" id="ARBA00022840"/>
    </source>
</evidence>
<keyword evidence="5 11" id="KW-0547">Nucleotide-binding</keyword>
<dbReference type="GO" id="GO:0005524">
    <property type="term" value="F:ATP binding"/>
    <property type="evidence" value="ECO:0007669"/>
    <property type="project" value="UniProtKB-UniRule"/>
</dbReference>
<dbReference type="HAMAP" id="MF_00109">
    <property type="entry name" value="Shikimate_kinase"/>
    <property type="match status" value="1"/>
</dbReference>
<comment type="caution">
    <text evidence="11">Lacks conserved residue(s) required for the propagation of feature annotation.</text>
</comment>
<dbReference type="PANTHER" id="PTHR21087:SF21">
    <property type="entry name" value="SHIKIMATE KINASE 2"/>
    <property type="match status" value="1"/>
</dbReference>
<comment type="pathway">
    <text evidence="1 11">Metabolic intermediate biosynthesis; chorismate biosynthesis; chorismate from D-erythrose 4-phosphate and phosphoenolpyruvate: step 5/7.</text>
</comment>
<dbReference type="NCBIfam" id="NF002988">
    <property type="entry name" value="PRK03731.1"/>
    <property type="match status" value="1"/>
</dbReference>